<dbReference type="InterPro" id="IPR002293">
    <property type="entry name" value="AA/rel_permease1"/>
</dbReference>
<feature type="transmembrane region" description="Helical" evidence="6">
    <location>
        <begin position="221"/>
        <end position="245"/>
    </location>
</feature>
<keyword evidence="8" id="KW-1185">Reference proteome</keyword>
<dbReference type="Gene3D" id="1.20.1740.10">
    <property type="entry name" value="Amino acid/polyamine transporter I"/>
    <property type="match status" value="1"/>
</dbReference>
<keyword evidence="2" id="KW-1003">Cell membrane</keyword>
<protein>
    <submittedName>
        <fullName evidence="7">Amino acid permease</fullName>
    </submittedName>
</protein>
<dbReference type="InterPro" id="IPR050367">
    <property type="entry name" value="APC_superfamily"/>
</dbReference>
<comment type="subcellular location">
    <subcellularLocation>
        <location evidence="1">Cell membrane</location>
        <topology evidence="1">Multi-pass membrane protein</topology>
    </subcellularLocation>
</comment>
<feature type="transmembrane region" description="Helical" evidence="6">
    <location>
        <begin position="363"/>
        <end position="395"/>
    </location>
</feature>
<evidence type="ECO:0000313" key="8">
    <source>
        <dbReference type="Proteomes" id="UP000371041"/>
    </source>
</evidence>
<keyword evidence="4 6" id="KW-1133">Transmembrane helix</keyword>
<evidence type="ECO:0000313" key="7">
    <source>
        <dbReference type="EMBL" id="QGK70412.1"/>
    </source>
</evidence>
<evidence type="ECO:0000256" key="5">
    <source>
        <dbReference type="ARBA" id="ARBA00023136"/>
    </source>
</evidence>
<dbReference type="RefSeq" id="WP_154076995.1">
    <property type="nucleotide sequence ID" value="NZ_CP045929.1"/>
</dbReference>
<evidence type="ECO:0000256" key="1">
    <source>
        <dbReference type="ARBA" id="ARBA00004651"/>
    </source>
</evidence>
<name>A0A5Q3Q7G0_9PSEU</name>
<evidence type="ECO:0000256" key="3">
    <source>
        <dbReference type="ARBA" id="ARBA00022692"/>
    </source>
</evidence>
<feature type="transmembrane region" description="Helical" evidence="6">
    <location>
        <begin position="119"/>
        <end position="138"/>
    </location>
</feature>
<keyword evidence="3 6" id="KW-0812">Transmembrane</keyword>
<dbReference type="AlphaFoldDB" id="A0A5Q3Q7G0"/>
<feature type="transmembrane region" description="Helical" evidence="6">
    <location>
        <begin position="181"/>
        <end position="201"/>
    </location>
</feature>
<feature type="transmembrane region" description="Helical" evidence="6">
    <location>
        <begin position="150"/>
        <end position="169"/>
    </location>
</feature>
<dbReference type="GO" id="GO:0005886">
    <property type="term" value="C:plasma membrane"/>
    <property type="evidence" value="ECO:0007669"/>
    <property type="project" value="UniProtKB-SubCell"/>
</dbReference>
<evidence type="ECO:0000256" key="4">
    <source>
        <dbReference type="ARBA" id="ARBA00022989"/>
    </source>
</evidence>
<reference evidence="8" key="1">
    <citation type="submission" date="2019-11" db="EMBL/GenBank/DDBJ databases">
        <title>The complete genome sequence of Saccharopolyspora sp. E2A.</title>
        <authorList>
            <person name="Zhang G."/>
        </authorList>
    </citation>
    <scope>NUCLEOTIDE SEQUENCE [LARGE SCALE GENOMIC DNA]</scope>
    <source>
        <strain evidence="8">E2A</strain>
    </source>
</reference>
<sequence length="418" mass="41254">MGNTPATALSIPRGTALYIGALLGPSLMLLPGLAASLAGPASILAWLGLLVLSGLLAWIFTCLGTRITSSGGVVAYAHAGLGSAVGRVVGWCFLGGVIAGAPAVSLIGGTYVATLVGGGRTASVAAAAALLLLVLMLTLGGARTTSGAQLALVAVLILLVALAVAGSAHEARAAHWTPFLPHGWASVGSAGAVLMLSFVGWEAIAPLTSRFRHPARQLPRVIGTAFAVTTVVYLALAAATIAVLGSGAATLVPLAELLRVAVGPLGPALAAAAAVALTLAATNAYLASATTLASDLGARARTAGRTTLQIGIAVAGVALLGTYAVDLISVDQLVALPTTLFLTVYLGCTIAAARVLRGPVRAAAIVATVVIGIVLGFSGPALVVALGVSALALAVHHRARSTGDEHETDPVGATHLPE</sequence>
<feature type="transmembrane region" description="Helical" evidence="6">
    <location>
        <begin position="334"/>
        <end position="356"/>
    </location>
</feature>
<feature type="transmembrane region" description="Helical" evidence="6">
    <location>
        <begin position="265"/>
        <end position="286"/>
    </location>
</feature>
<keyword evidence="5 6" id="KW-0472">Membrane</keyword>
<feature type="transmembrane region" description="Helical" evidence="6">
    <location>
        <begin position="43"/>
        <end position="67"/>
    </location>
</feature>
<dbReference type="KEGG" id="sace:GIY23_13560"/>
<feature type="transmembrane region" description="Helical" evidence="6">
    <location>
        <begin position="16"/>
        <end position="37"/>
    </location>
</feature>
<gene>
    <name evidence="7" type="ORF">GIY23_13560</name>
</gene>
<dbReference type="Proteomes" id="UP000371041">
    <property type="component" value="Chromosome"/>
</dbReference>
<dbReference type="GO" id="GO:0022857">
    <property type="term" value="F:transmembrane transporter activity"/>
    <property type="evidence" value="ECO:0007669"/>
    <property type="project" value="InterPro"/>
</dbReference>
<proteinExistence type="predicted"/>
<dbReference type="PIRSF" id="PIRSF006060">
    <property type="entry name" value="AA_transporter"/>
    <property type="match status" value="1"/>
</dbReference>
<accession>A0A5Q3Q7G0</accession>
<evidence type="ECO:0000256" key="2">
    <source>
        <dbReference type="ARBA" id="ARBA00022475"/>
    </source>
</evidence>
<dbReference type="PANTHER" id="PTHR42770">
    <property type="entry name" value="AMINO ACID TRANSPORTER-RELATED"/>
    <property type="match status" value="1"/>
</dbReference>
<feature type="transmembrane region" description="Helical" evidence="6">
    <location>
        <begin position="307"/>
        <end position="328"/>
    </location>
</feature>
<organism evidence="7 8">
    <name type="scientific">Allosaccharopolyspora coralli</name>
    <dbReference type="NCBI Taxonomy" id="2665642"/>
    <lineage>
        <taxon>Bacteria</taxon>
        <taxon>Bacillati</taxon>
        <taxon>Actinomycetota</taxon>
        <taxon>Actinomycetes</taxon>
        <taxon>Pseudonocardiales</taxon>
        <taxon>Pseudonocardiaceae</taxon>
        <taxon>Allosaccharopolyspora</taxon>
    </lineage>
</organism>
<dbReference type="PANTHER" id="PTHR42770:SF13">
    <property type="entry name" value="L-METHIONINE_BRANCHED-CHAIN AMINO ACID EXPORTER YJEH"/>
    <property type="match status" value="1"/>
</dbReference>
<dbReference type="Pfam" id="PF13520">
    <property type="entry name" value="AA_permease_2"/>
    <property type="match status" value="1"/>
</dbReference>
<dbReference type="EMBL" id="CP045929">
    <property type="protein sequence ID" value="QGK70412.1"/>
    <property type="molecule type" value="Genomic_DNA"/>
</dbReference>
<evidence type="ECO:0000256" key="6">
    <source>
        <dbReference type="SAM" id="Phobius"/>
    </source>
</evidence>
<feature type="transmembrane region" description="Helical" evidence="6">
    <location>
        <begin position="88"/>
        <end position="113"/>
    </location>
</feature>